<keyword evidence="10" id="KW-0436">Ligase</keyword>
<feature type="domain" description="Glutamine amidotransferase type-2" evidence="9">
    <location>
        <begin position="2"/>
        <end position="211"/>
    </location>
</feature>
<dbReference type="EC" id="6.3.5.4" evidence="3"/>
<dbReference type="CDD" id="cd01991">
    <property type="entry name" value="Asn_synthase_B_C"/>
    <property type="match status" value="1"/>
</dbReference>
<keyword evidence="4" id="KW-0547">Nucleotide-binding</keyword>
<comment type="pathway">
    <text evidence="1">Amino-acid biosynthesis; L-asparagine biosynthesis; L-asparagine from L-aspartate (L-Gln route): step 1/1.</text>
</comment>
<dbReference type="GO" id="GO:0004066">
    <property type="term" value="F:asparagine synthase (glutamine-hydrolyzing) activity"/>
    <property type="evidence" value="ECO:0007669"/>
    <property type="project" value="UniProtKB-EC"/>
</dbReference>
<evidence type="ECO:0000256" key="6">
    <source>
        <dbReference type="ARBA" id="ARBA00022888"/>
    </source>
</evidence>
<dbReference type="PIRSF" id="PIRSF001589">
    <property type="entry name" value="Asn_synthetase_glu-h"/>
    <property type="match status" value="1"/>
</dbReference>
<dbReference type="PROSITE" id="PS51278">
    <property type="entry name" value="GATASE_TYPE_2"/>
    <property type="match status" value="1"/>
</dbReference>
<dbReference type="InterPro" id="IPR017932">
    <property type="entry name" value="GATase_2_dom"/>
</dbReference>
<dbReference type="InterPro" id="IPR029055">
    <property type="entry name" value="Ntn_hydrolases_N"/>
</dbReference>
<dbReference type="InterPro" id="IPR001962">
    <property type="entry name" value="Asn_synthase"/>
</dbReference>
<dbReference type="InterPro" id="IPR014729">
    <property type="entry name" value="Rossmann-like_a/b/a_fold"/>
</dbReference>
<organism evidence="10 11">
    <name type="scientific">Actinokineospora guangxiensis</name>
    <dbReference type="NCBI Taxonomy" id="1490288"/>
    <lineage>
        <taxon>Bacteria</taxon>
        <taxon>Bacillati</taxon>
        <taxon>Actinomycetota</taxon>
        <taxon>Actinomycetes</taxon>
        <taxon>Pseudonocardiales</taxon>
        <taxon>Pseudonocardiaceae</taxon>
        <taxon>Actinokineospora</taxon>
    </lineage>
</organism>
<sequence>MCGVVAAYAAHGGLSEHVVAPGVAAQRHRGPNGESTWASPCGRVALGHNRLAVIDPATGAQPLTSAADGLAVVVNGEFYGYQQVRDRLRRAGRHLSTRSDSEIALHLYAEGGVAALRELRGEFAVLLWDARRGVLIAVRDRFGCKPLHYAEHAGRRLFASEARALFAMGVPARWDDESLADHLLAGFAPDRTLFGGVHQVPPGCVLTVDEGGARVRSYWDLDYPREDEHPAGGGPSAERIADLVRDAVHTREVADVPVAYHLSGGLDSGAVVAIAAERSTPTTFTVRFDDPEFDEGPLAAITARQTRARHHELAFSRGDHAERFAATITAGEMLQENLHGTARLAQAEMIRAHGFTVALAGEGGDELFAGYPQTRHDLRTTISAEARRRAESGAARLAAEDGPAHLRSVVKALGFVPGWLLDRHMTVTQPLLGMLAPDFADLLLRREPCAPFFDTPLWTGQLAGRSPYHQSQYLFCKLRLANYILLAERLDMAHGVEVRLPLLDHHLADATKAIGVDRHLAGVHSKPVLREALRGLLPAAVVQAGKKPFFAPPAVSDDRSLALLTELVEGPTLDAVPFVDPVRVRALVGRLREVPAARRLAFEKPLLLVAGMVVLTEHFHLGRGR</sequence>
<dbReference type="NCBIfam" id="TIGR01536">
    <property type="entry name" value="asn_synth_AEB"/>
    <property type="match status" value="1"/>
</dbReference>
<proteinExistence type="inferred from homology"/>
<dbReference type="RefSeq" id="WP_378248310.1">
    <property type="nucleotide sequence ID" value="NZ_JBHSKF010000006.1"/>
</dbReference>
<dbReference type="InterPro" id="IPR051786">
    <property type="entry name" value="ASN_synthetase/amidase"/>
</dbReference>
<dbReference type="Proteomes" id="UP001596157">
    <property type="component" value="Unassembled WGS sequence"/>
</dbReference>
<dbReference type="CDD" id="cd00712">
    <property type="entry name" value="AsnB"/>
    <property type="match status" value="1"/>
</dbReference>
<dbReference type="InterPro" id="IPR006426">
    <property type="entry name" value="Asn_synth_AEB"/>
</dbReference>
<dbReference type="PANTHER" id="PTHR43284:SF1">
    <property type="entry name" value="ASPARAGINE SYNTHETASE"/>
    <property type="match status" value="1"/>
</dbReference>
<evidence type="ECO:0000256" key="5">
    <source>
        <dbReference type="ARBA" id="ARBA00022840"/>
    </source>
</evidence>
<evidence type="ECO:0000259" key="9">
    <source>
        <dbReference type="PROSITE" id="PS51278"/>
    </source>
</evidence>
<dbReference type="SUPFAM" id="SSF52402">
    <property type="entry name" value="Adenine nucleotide alpha hydrolases-like"/>
    <property type="match status" value="1"/>
</dbReference>
<keyword evidence="7" id="KW-0315">Glutamine amidotransferase</keyword>
<keyword evidence="6" id="KW-0028">Amino-acid biosynthesis</keyword>
<dbReference type="InterPro" id="IPR033738">
    <property type="entry name" value="AsnB_N"/>
</dbReference>
<dbReference type="Gene3D" id="3.60.20.10">
    <property type="entry name" value="Glutamine Phosphoribosylpyrophosphate, subunit 1, domain 1"/>
    <property type="match status" value="1"/>
</dbReference>
<evidence type="ECO:0000256" key="8">
    <source>
        <dbReference type="ARBA" id="ARBA00048741"/>
    </source>
</evidence>
<dbReference type="SUPFAM" id="SSF56235">
    <property type="entry name" value="N-terminal nucleophile aminohydrolases (Ntn hydrolases)"/>
    <property type="match status" value="1"/>
</dbReference>
<keyword evidence="11" id="KW-1185">Reference proteome</keyword>
<evidence type="ECO:0000256" key="2">
    <source>
        <dbReference type="ARBA" id="ARBA00005752"/>
    </source>
</evidence>
<accession>A0ABW0EQ52</accession>
<dbReference type="Pfam" id="PF00733">
    <property type="entry name" value="Asn_synthase"/>
    <property type="match status" value="1"/>
</dbReference>
<keyword evidence="5" id="KW-0067">ATP-binding</keyword>
<evidence type="ECO:0000256" key="3">
    <source>
        <dbReference type="ARBA" id="ARBA00012737"/>
    </source>
</evidence>
<reference evidence="11" key="1">
    <citation type="journal article" date="2019" name="Int. J. Syst. Evol. Microbiol.">
        <title>The Global Catalogue of Microorganisms (GCM) 10K type strain sequencing project: providing services to taxonomists for standard genome sequencing and annotation.</title>
        <authorList>
            <consortium name="The Broad Institute Genomics Platform"/>
            <consortium name="The Broad Institute Genome Sequencing Center for Infectious Disease"/>
            <person name="Wu L."/>
            <person name="Ma J."/>
        </authorList>
    </citation>
    <scope>NUCLEOTIDE SEQUENCE [LARGE SCALE GENOMIC DNA]</scope>
    <source>
        <strain evidence="11">CCUG 59778</strain>
    </source>
</reference>
<dbReference type="PANTHER" id="PTHR43284">
    <property type="entry name" value="ASPARAGINE SYNTHETASE (GLUTAMINE-HYDROLYZING)"/>
    <property type="match status" value="1"/>
</dbReference>
<gene>
    <name evidence="10" type="primary">asnB</name>
    <name evidence="10" type="ORF">ACFPM7_15490</name>
</gene>
<evidence type="ECO:0000313" key="10">
    <source>
        <dbReference type="EMBL" id="MFC5288463.1"/>
    </source>
</evidence>
<comment type="caution">
    <text evidence="10">The sequence shown here is derived from an EMBL/GenBank/DDBJ whole genome shotgun (WGS) entry which is preliminary data.</text>
</comment>
<evidence type="ECO:0000256" key="7">
    <source>
        <dbReference type="ARBA" id="ARBA00022962"/>
    </source>
</evidence>
<name>A0ABW0EQ52_9PSEU</name>
<evidence type="ECO:0000256" key="4">
    <source>
        <dbReference type="ARBA" id="ARBA00022741"/>
    </source>
</evidence>
<evidence type="ECO:0000256" key="1">
    <source>
        <dbReference type="ARBA" id="ARBA00005187"/>
    </source>
</evidence>
<dbReference type="EMBL" id="JBHSKF010000006">
    <property type="protein sequence ID" value="MFC5288463.1"/>
    <property type="molecule type" value="Genomic_DNA"/>
</dbReference>
<dbReference type="Pfam" id="PF13537">
    <property type="entry name" value="GATase_7"/>
    <property type="match status" value="1"/>
</dbReference>
<comment type="catalytic activity">
    <reaction evidence="8">
        <text>L-aspartate + L-glutamine + ATP + H2O = L-asparagine + L-glutamate + AMP + diphosphate + H(+)</text>
        <dbReference type="Rhea" id="RHEA:12228"/>
        <dbReference type="ChEBI" id="CHEBI:15377"/>
        <dbReference type="ChEBI" id="CHEBI:15378"/>
        <dbReference type="ChEBI" id="CHEBI:29985"/>
        <dbReference type="ChEBI" id="CHEBI:29991"/>
        <dbReference type="ChEBI" id="CHEBI:30616"/>
        <dbReference type="ChEBI" id="CHEBI:33019"/>
        <dbReference type="ChEBI" id="CHEBI:58048"/>
        <dbReference type="ChEBI" id="CHEBI:58359"/>
        <dbReference type="ChEBI" id="CHEBI:456215"/>
        <dbReference type="EC" id="6.3.5.4"/>
    </reaction>
</comment>
<evidence type="ECO:0000313" key="11">
    <source>
        <dbReference type="Proteomes" id="UP001596157"/>
    </source>
</evidence>
<keyword evidence="6" id="KW-0061">Asparagine biosynthesis</keyword>
<comment type="similarity">
    <text evidence="2">Belongs to the asparagine synthetase family.</text>
</comment>
<dbReference type="Gene3D" id="3.40.50.620">
    <property type="entry name" value="HUPs"/>
    <property type="match status" value="2"/>
</dbReference>
<protein>
    <recommendedName>
        <fullName evidence="3">asparagine synthase (glutamine-hydrolyzing)</fullName>
        <ecNumber evidence="3">6.3.5.4</ecNumber>
    </recommendedName>
</protein>